<keyword evidence="5" id="KW-0539">Nucleus</keyword>
<evidence type="ECO:0000256" key="1">
    <source>
        <dbReference type="ARBA" id="ARBA00004123"/>
    </source>
</evidence>
<gene>
    <name evidence="7" type="ORF">LIER_02269</name>
</gene>
<evidence type="ECO:0000313" key="8">
    <source>
        <dbReference type="Proteomes" id="UP001454036"/>
    </source>
</evidence>
<dbReference type="FunFam" id="2.170.150.80:FF:000002">
    <property type="entry name" value="Nac domain-containing protein 86"/>
    <property type="match status" value="1"/>
</dbReference>
<dbReference type="Proteomes" id="UP001454036">
    <property type="component" value="Unassembled WGS sequence"/>
</dbReference>
<dbReference type="InterPro" id="IPR003441">
    <property type="entry name" value="NAC-dom"/>
</dbReference>
<dbReference type="GO" id="GO:0005634">
    <property type="term" value="C:nucleus"/>
    <property type="evidence" value="ECO:0007669"/>
    <property type="project" value="UniProtKB-SubCell"/>
</dbReference>
<organism evidence="7 8">
    <name type="scientific">Lithospermum erythrorhizon</name>
    <name type="common">Purple gromwell</name>
    <name type="synonym">Lithospermum officinale var. erythrorhizon</name>
    <dbReference type="NCBI Taxonomy" id="34254"/>
    <lineage>
        <taxon>Eukaryota</taxon>
        <taxon>Viridiplantae</taxon>
        <taxon>Streptophyta</taxon>
        <taxon>Embryophyta</taxon>
        <taxon>Tracheophyta</taxon>
        <taxon>Spermatophyta</taxon>
        <taxon>Magnoliopsida</taxon>
        <taxon>eudicotyledons</taxon>
        <taxon>Gunneridae</taxon>
        <taxon>Pentapetalae</taxon>
        <taxon>asterids</taxon>
        <taxon>lamiids</taxon>
        <taxon>Boraginales</taxon>
        <taxon>Boraginaceae</taxon>
        <taxon>Boraginoideae</taxon>
        <taxon>Lithospermeae</taxon>
        <taxon>Lithospermum</taxon>
    </lineage>
</organism>
<dbReference type="SUPFAM" id="SSF101941">
    <property type="entry name" value="NAC domain"/>
    <property type="match status" value="1"/>
</dbReference>
<keyword evidence="4" id="KW-0804">Transcription</keyword>
<sequence length="441" mass="48466">MAVTTLAPGFRFHPTDVELIMYYLKRKIFGKKLSVEAIVELNIYKFSPWDLPDKSRIKSNDREWYFFCPREKKYAKGGRVNRAAEAGYWKTTGRDRSIHYQDRIVGMLKTLIFHQGHPPKGERTDWVMHEYRMEDQKLADSGAVQDVFVICKVFCKDGPGPRNGAQYGAAFNEEEWDDDAPDCRETLPSGILSGATAGATQLLASSSTSELTNMGGPEVLSICPSFEQDPSSVPVEGVGIPLMEDDYLQSLLASFIEEEEDIPADLSYHENNNVGNPVNAVGFSENDTYSGLPDLGNCPALYSSLFNVSEMQAFPGSYLELNDLETPLNLAEDTNLIEYMLGDNYDYNSVPSLLCNGGPNFEVNQYCSSSTQIDLQAAEPSGPWNPSGGGVLNQNSDSTHIIPFLATGHLEAGDLSRSIGGAGTLVAEPGACHLPDYFKNS</sequence>
<reference evidence="7 8" key="1">
    <citation type="submission" date="2024-01" db="EMBL/GenBank/DDBJ databases">
        <title>The complete chloroplast genome sequence of Lithospermum erythrorhizon: insights into the phylogenetic relationship among Boraginaceae species and the maternal lineages of purple gromwells.</title>
        <authorList>
            <person name="Okada T."/>
            <person name="Watanabe K."/>
        </authorList>
    </citation>
    <scope>NUCLEOTIDE SEQUENCE [LARGE SCALE GENOMIC DNA]</scope>
</reference>
<protein>
    <recommendedName>
        <fullName evidence="6">NAC domain-containing protein</fullName>
    </recommendedName>
</protein>
<dbReference type="Gene3D" id="2.170.150.80">
    <property type="entry name" value="NAC domain"/>
    <property type="match status" value="1"/>
</dbReference>
<evidence type="ECO:0000259" key="6">
    <source>
        <dbReference type="PROSITE" id="PS51005"/>
    </source>
</evidence>
<dbReference type="PANTHER" id="PTHR31744">
    <property type="entry name" value="PROTEIN CUP-SHAPED COTYLEDON 2-RELATED"/>
    <property type="match status" value="1"/>
</dbReference>
<dbReference type="PANTHER" id="PTHR31744:SF232">
    <property type="entry name" value="TRANSCRIPTION FACTOR NAM FAMILY"/>
    <property type="match status" value="1"/>
</dbReference>
<keyword evidence="8" id="KW-1185">Reference proteome</keyword>
<evidence type="ECO:0000313" key="7">
    <source>
        <dbReference type="EMBL" id="GAA0141032.1"/>
    </source>
</evidence>
<feature type="domain" description="NAC" evidence="6">
    <location>
        <begin position="6"/>
        <end position="156"/>
    </location>
</feature>
<dbReference type="PROSITE" id="PS51005">
    <property type="entry name" value="NAC"/>
    <property type="match status" value="1"/>
</dbReference>
<dbReference type="GO" id="GO:0003677">
    <property type="term" value="F:DNA binding"/>
    <property type="evidence" value="ECO:0007669"/>
    <property type="project" value="UniProtKB-KW"/>
</dbReference>
<dbReference type="AlphaFoldDB" id="A0AAV3NQ72"/>
<dbReference type="InterPro" id="IPR036093">
    <property type="entry name" value="NAC_dom_sf"/>
</dbReference>
<evidence type="ECO:0000256" key="3">
    <source>
        <dbReference type="ARBA" id="ARBA00023125"/>
    </source>
</evidence>
<dbReference type="Pfam" id="PF02365">
    <property type="entry name" value="NAM"/>
    <property type="match status" value="1"/>
</dbReference>
<evidence type="ECO:0000256" key="2">
    <source>
        <dbReference type="ARBA" id="ARBA00023015"/>
    </source>
</evidence>
<evidence type="ECO:0000256" key="5">
    <source>
        <dbReference type="ARBA" id="ARBA00023242"/>
    </source>
</evidence>
<keyword evidence="3" id="KW-0238">DNA-binding</keyword>
<accession>A0AAV3NQ72</accession>
<comment type="caution">
    <text evidence="7">The sequence shown here is derived from an EMBL/GenBank/DDBJ whole genome shotgun (WGS) entry which is preliminary data.</text>
</comment>
<proteinExistence type="predicted"/>
<dbReference type="EMBL" id="BAABME010000243">
    <property type="protein sequence ID" value="GAA0141032.1"/>
    <property type="molecule type" value="Genomic_DNA"/>
</dbReference>
<keyword evidence="2" id="KW-0805">Transcription regulation</keyword>
<name>A0AAV3NQ72_LITER</name>
<comment type="subcellular location">
    <subcellularLocation>
        <location evidence="1">Nucleus</location>
    </subcellularLocation>
</comment>
<dbReference type="GO" id="GO:0006355">
    <property type="term" value="P:regulation of DNA-templated transcription"/>
    <property type="evidence" value="ECO:0007669"/>
    <property type="project" value="InterPro"/>
</dbReference>
<evidence type="ECO:0000256" key="4">
    <source>
        <dbReference type="ARBA" id="ARBA00023163"/>
    </source>
</evidence>